<keyword evidence="2" id="KW-1185">Reference proteome</keyword>
<organism evidence="1 2">
    <name type="scientific">Funneliformis caledonium</name>
    <dbReference type="NCBI Taxonomy" id="1117310"/>
    <lineage>
        <taxon>Eukaryota</taxon>
        <taxon>Fungi</taxon>
        <taxon>Fungi incertae sedis</taxon>
        <taxon>Mucoromycota</taxon>
        <taxon>Glomeromycotina</taxon>
        <taxon>Glomeromycetes</taxon>
        <taxon>Glomerales</taxon>
        <taxon>Glomeraceae</taxon>
        <taxon>Funneliformis</taxon>
    </lineage>
</organism>
<proteinExistence type="predicted"/>
<name>A0A9N9GQ55_9GLOM</name>
<accession>A0A9N9GQ55</accession>
<evidence type="ECO:0000313" key="1">
    <source>
        <dbReference type="EMBL" id="CAG8626606.1"/>
    </source>
</evidence>
<dbReference type="PANTHER" id="PTHR31389:SF4">
    <property type="entry name" value="LD39211P"/>
    <property type="match status" value="1"/>
</dbReference>
<reference evidence="1" key="1">
    <citation type="submission" date="2021-06" db="EMBL/GenBank/DDBJ databases">
        <authorList>
            <person name="Kallberg Y."/>
            <person name="Tangrot J."/>
            <person name="Rosling A."/>
        </authorList>
    </citation>
    <scope>NUCLEOTIDE SEQUENCE</scope>
    <source>
        <strain evidence="1">UK204</strain>
    </source>
</reference>
<comment type="caution">
    <text evidence="1">The sequence shown here is derived from an EMBL/GenBank/DDBJ whole genome shotgun (WGS) entry which is preliminary data.</text>
</comment>
<dbReference type="EMBL" id="CAJVPQ010003385">
    <property type="protein sequence ID" value="CAG8626606.1"/>
    <property type="molecule type" value="Genomic_DNA"/>
</dbReference>
<protein>
    <submittedName>
        <fullName evidence="1">12815_t:CDS:1</fullName>
    </submittedName>
</protein>
<dbReference type="PANTHER" id="PTHR31389">
    <property type="entry name" value="LD39211P"/>
    <property type="match status" value="1"/>
</dbReference>
<evidence type="ECO:0000313" key="2">
    <source>
        <dbReference type="Proteomes" id="UP000789570"/>
    </source>
</evidence>
<gene>
    <name evidence="1" type="ORF">FCALED_LOCUS9841</name>
</gene>
<dbReference type="AlphaFoldDB" id="A0A9N9GQ55"/>
<sequence length="327" mass="38446">MKFSDQIIPNYGTVITNEKVHNRTYPYTIVTAASDNHFCALQSWLYKISDTLKDLSEEQKPRIIVYDLGLAKYQKKVLRLLKKKGKYFDKLIKFDYKKYPKFWNIDYNRGEYAWKSGIIKEVSMKYPGIIIWLDSGSFITSEFYINLEILLEQNNGFLSPKSSGSFLKWTHPGVFKYFNQSTSMYRGKHYVNCNGAAIVFDTNKTQYLIDKWNECALVKNCIAPKGSSRANHRQDQAILTFLIINDNRSCDHELSHIGIKTHMDEKCAQNIYYYDKLHGEFYWPTSEDLEELRQLKETYDLFVFYDIWNEGALEELLANMKEEKVVT</sequence>
<dbReference type="Proteomes" id="UP000789570">
    <property type="component" value="Unassembled WGS sequence"/>
</dbReference>
<dbReference type="OrthoDB" id="5954868at2759"/>